<protein>
    <submittedName>
        <fullName evidence="1">Uncharacterized protein</fullName>
    </submittedName>
</protein>
<sequence length="77" mass="8475">MKRGRHLPTDAVAVAAVLAADATLAAADTAWLERGYARTSCRVWRCRNGTFTARMVWRNRDNVVATITYVAQGLVIP</sequence>
<reference evidence="1" key="1">
    <citation type="journal article" date="2014" name="Int. J. Syst. Evol. Microbiol.">
        <title>Complete genome sequence of Corynebacterium casei LMG S-19264T (=DSM 44701T), isolated from a smear-ripened cheese.</title>
        <authorList>
            <consortium name="US DOE Joint Genome Institute (JGI-PGF)"/>
            <person name="Walter F."/>
            <person name="Albersmeier A."/>
            <person name="Kalinowski J."/>
            <person name="Ruckert C."/>
        </authorList>
    </citation>
    <scope>NUCLEOTIDE SEQUENCE</scope>
    <source>
        <strain evidence="1">VKM B-2484</strain>
    </source>
</reference>
<gene>
    <name evidence="1" type="ORF">GCM10017643_48330</name>
</gene>
<dbReference type="EMBL" id="BSFJ01000059">
    <property type="protein sequence ID" value="GLK74714.1"/>
    <property type="molecule type" value="Genomic_DNA"/>
</dbReference>
<accession>A0A9W6JEV3</accession>
<proteinExistence type="predicted"/>
<keyword evidence="2" id="KW-1185">Reference proteome</keyword>
<dbReference type="Proteomes" id="UP001143370">
    <property type="component" value="Unassembled WGS sequence"/>
</dbReference>
<dbReference type="RefSeq" id="WP_213376039.1">
    <property type="nucleotide sequence ID" value="NZ_BSFJ01000059.1"/>
</dbReference>
<evidence type="ECO:0000313" key="2">
    <source>
        <dbReference type="Proteomes" id="UP001143370"/>
    </source>
</evidence>
<comment type="caution">
    <text evidence="1">The sequence shown here is derived from an EMBL/GenBank/DDBJ whole genome shotgun (WGS) entry which is preliminary data.</text>
</comment>
<dbReference type="AlphaFoldDB" id="A0A9W6JEV3"/>
<evidence type="ECO:0000313" key="1">
    <source>
        <dbReference type="EMBL" id="GLK74714.1"/>
    </source>
</evidence>
<reference evidence="1" key="2">
    <citation type="submission" date="2023-01" db="EMBL/GenBank/DDBJ databases">
        <authorList>
            <person name="Sun Q."/>
            <person name="Evtushenko L."/>
        </authorList>
    </citation>
    <scope>NUCLEOTIDE SEQUENCE</scope>
    <source>
        <strain evidence="1">VKM B-2484</strain>
    </source>
</reference>
<name>A0A9W6JEV3_9HYPH</name>
<organism evidence="1 2">
    <name type="scientific">Ancylobacter dichloromethanicus</name>
    <dbReference type="NCBI Taxonomy" id="518825"/>
    <lineage>
        <taxon>Bacteria</taxon>
        <taxon>Pseudomonadati</taxon>
        <taxon>Pseudomonadota</taxon>
        <taxon>Alphaproteobacteria</taxon>
        <taxon>Hyphomicrobiales</taxon>
        <taxon>Xanthobacteraceae</taxon>
        <taxon>Ancylobacter</taxon>
    </lineage>
</organism>